<gene>
    <name evidence="1" type="ORF">E2C01_013398</name>
</gene>
<evidence type="ECO:0000313" key="1">
    <source>
        <dbReference type="EMBL" id="MPC20455.1"/>
    </source>
</evidence>
<name>A0A5B7DH80_PORTR</name>
<sequence length="232" mass="25609">MLVIGTLRLRQAVYWYKTYGTRQHQQQGNMSCLPDDHHCNLDVSGGSEEQREETEIMADGPTHAGRTRQECTVKYLEFIIAHVAALLTHHLATLHLHCGLVTPGLLHHLYSAQLEDSIVDIRLVKPLVRPLRTEVKPALRLPCRLSCIMGPLTPVGSAWGEWLLLVLRGRLVRLLESCLLAACLTAAEGECCIPVLTGDCWQTGGWVMLPLAVLDGCLVTEVEPNFGCGEVS</sequence>
<proteinExistence type="predicted"/>
<protein>
    <submittedName>
        <fullName evidence="1">Uncharacterized protein</fullName>
    </submittedName>
</protein>
<organism evidence="1 2">
    <name type="scientific">Portunus trituberculatus</name>
    <name type="common">Swimming crab</name>
    <name type="synonym">Neptunus trituberculatus</name>
    <dbReference type="NCBI Taxonomy" id="210409"/>
    <lineage>
        <taxon>Eukaryota</taxon>
        <taxon>Metazoa</taxon>
        <taxon>Ecdysozoa</taxon>
        <taxon>Arthropoda</taxon>
        <taxon>Crustacea</taxon>
        <taxon>Multicrustacea</taxon>
        <taxon>Malacostraca</taxon>
        <taxon>Eumalacostraca</taxon>
        <taxon>Eucarida</taxon>
        <taxon>Decapoda</taxon>
        <taxon>Pleocyemata</taxon>
        <taxon>Brachyura</taxon>
        <taxon>Eubrachyura</taxon>
        <taxon>Portunoidea</taxon>
        <taxon>Portunidae</taxon>
        <taxon>Portuninae</taxon>
        <taxon>Portunus</taxon>
    </lineage>
</organism>
<dbReference type="Proteomes" id="UP000324222">
    <property type="component" value="Unassembled WGS sequence"/>
</dbReference>
<accession>A0A5B7DH80</accession>
<reference evidence="1 2" key="1">
    <citation type="submission" date="2019-05" db="EMBL/GenBank/DDBJ databases">
        <title>Another draft genome of Portunus trituberculatus and its Hox gene families provides insights of decapod evolution.</title>
        <authorList>
            <person name="Jeong J.-H."/>
            <person name="Song I."/>
            <person name="Kim S."/>
            <person name="Choi T."/>
            <person name="Kim D."/>
            <person name="Ryu S."/>
            <person name="Kim W."/>
        </authorList>
    </citation>
    <scope>NUCLEOTIDE SEQUENCE [LARGE SCALE GENOMIC DNA]</scope>
    <source>
        <tissue evidence="1">Muscle</tissue>
    </source>
</reference>
<dbReference type="EMBL" id="VSRR010000873">
    <property type="protein sequence ID" value="MPC20455.1"/>
    <property type="molecule type" value="Genomic_DNA"/>
</dbReference>
<dbReference type="AlphaFoldDB" id="A0A5B7DH80"/>
<evidence type="ECO:0000313" key="2">
    <source>
        <dbReference type="Proteomes" id="UP000324222"/>
    </source>
</evidence>
<comment type="caution">
    <text evidence="1">The sequence shown here is derived from an EMBL/GenBank/DDBJ whole genome shotgun (WGS) entry which is preliminary data.</text>
</comment>
<keyword evidence="2" id="KW-1185">Reference proteome</keyword>